<dbReference type="PROSITE" id="PS50850">
    <property type="entry name" value="MFS"/>
    <property type="match status" value="1"/>
</dbReference>
<dbReference type="InterPro" id="IPR020846">
    <property type="entry name" value="MFS_dom"/>
</dbReference>
<feature type="transmembrane region" description="Helical" evidence="4">
    <location>
        <begin position="287"/>
        <end position="309"/>
    </location>
</feature>
<feature type="transmembrane region" description="Helical" evidence="4">
    <location>
        <begin position="315"/>
        <end position="337"/>
    </location>
</feature>
<feature type="transmembrane region" description="Helical" evidence="4">
    <location>
        <begin position="17"/>
        <end position="37"/>
    </location>
</feature>
<dbReference type="Gene3D" id="1.20.1250.20">
    <property type="entry name" value="MFS general substrate transporter like domains"/>
    <property type="match status" value="1"/>
</dbReference>
<organism evidence="6 7">
    <name type="scientific">Sphingomonas colocasiae</name>
    <dbReference type="NCBI Taxonomy" id="1848973"/>
    <lineage>
        <taxon>Bacteria</taxon>
        <taxon>Pseudomonadati</taxon>
        <taxon>Pseudomonadota</taxon>
        <taxon>Alphaproteobacteria</taxon>
        <taxon>Sphingomonadales</taxon>
        <taxon>Sphingomonadaceae</taxon>
        <taxon>Sphingomonas</taxon>
    </lineage>
</organism>
<dbReference type="SUPFAM" id="SSF103473">
    <property type="entry name" value="MFS general substrate transporter"/>
    <property type="match status" value="1"/>
</dbReference>
<dbReference type="Proteomes" id="UP000706039">
    <property type="component" value="Unassembled WGS sequence"/>
</dbReference>
<dbReference type="PANTHER" id="PTHR11360">
    <property type="entry name" value="MONOCARBOXYLATE TRANSPORTER"/>
    <property type="match status" value="1"/>
</dbReference>
<evidence type="ECO:0000256" key="3">
    <source>
        <dbReference type="ARBA" id="ARBA00023136"/>
    </source>
</evidence>
<feature type="transmembrane region" description="Helical" evidence="4">
    <location>
        <begin position="144"/>
        <end position="165"/>
    </location>
</feature>
<feature type="transmembrane region" description="Helical" evidence="4">
    <location>
        <begin position="57"/>
        <end position="77"/>
    </location>
</feature>
<feature type="transmembrane region" description="Helical" evidence="4">
    <location>
        <begin position="349"/>
        <end position="371"/>
    </location>
</feature>
<evidence type="ECO:0000259" key="5">
    <source>
        <dbReference type="PROSITE" id="PS50850"/>
    </source>
</evidence>
<dbReference type="PANTHER" id="PTHR11360:SF290">
    <property type="entry name" value="MONOCARBOXYLATE MFS PERMEASE"/>
    <property type="match status" value="1"/>
</dbReference>
<dbReference type="EMBL" id="JAINVV010000015">
    <property type="protein sequence ID" value="MBY8826259.1"/>
    <property type="molecule type" value="Genomic_DNA"/>
</dbReference>
<feature type="transmembrane region" description="Helical" evidence="4">
    <location>
        <begin position="177"/>
        <end position="197"/>
    </location>
</feature>
<name>A0ABS7Q203_9SPHN</name>
<dbReference type="InterPro" id="IPR050327">
    <property type="entry name" value="Proton-linked_MCT"/>
</dbReference>
<protein>
    <submittedName>
        <fullName evidence="6">MFS transporter</fullName>
    </submittedName>
</protein>
<keyword evidence="2 4" id="KW-1133">Transmembrane helix</keyword>
<evidence type="ECO:0000256" key="2">
    <source>
        <dbReference type="ARBA" id="ARBA00022989"/>
    </source>
</evidence>
<keyword evidence="1 4" id="KW-0812">Transmembrane</keyword>
<accession>A0ABS7Q203</accession>
<dbReference type="Pfam" id="PF07690">
    <property type="entry name" value="MFS_1"/>
    <property type="match status" value="1"/>
</dbReference>
<keyword evidence="7" id="KW-1185">Reference proteome</keyword>
<dbReference type="InterPro" id="IPR036259">
    <property type="entry name" value="MFS_trans_sf"/>
</dbReference>
<comment type="caution">
    <text evidence="6">The sequence shown here is derived from an EMBL/GenBank/DDBJ whole genome shotgun (WGS) entry which is preliminary data.</text>
</comment>
<proteinExistence type="predicted"/>
<sequence length="411" mass="42303">MNGTSPGSALGELRSRWLLILAVMLGSGVGPTVLVPYTAGVFMPALQDAFGWTRGRISFGITLYLAVTALVAPFAGMVADRRGVALMVPVSLAATAIAFALLAMLDGSYAAFLAILAALGVAGAGATTLIMSRIVATGFDRARGTALGLGLLGIGVTSMIAPSLLSGVVASEGWRSAYLAIALLSLVTLPLVSWPVWRHRRAEPVDAPEVATEARQSLGAMLAQPIFRTLAIGFFLIQVSVTGILVHFIPLLIDHGVGPARAALFAGMIGAVMIVSRLAVGIVIDRIFAPFVATAVTLAAALGVGMLAFGGASAAALGACAVGLVIGAEFDLAAYLVSRYFPAHFFGRIYGLLFTVMVVGTMTSTSLYGFWSDWAGGYDQVLIAATAALCCAAGLFLTLPRFAAPAHQNIA</sequence>
<evidence type="ECO:0000313" key="7">
    <source>
        <dbReference type="Proteomes" id="UP000706039"/>
    </source>
</evidence>
<gene>
    <name evidence="6" type="ORF">K7G82_28410</name>
</gene>
<feature type="transmembrane region" description="Helical" evidence="4">
    <location>
        <begin position="259"/>
        <end position="280"/>
    </location>
</feature>
<dbReference type="RefSeq" id="WP_222993730.1">
    <property type="nucleotide sequence ID" value="NZ_JAINVV010000015.1"/>
</dbReference>
<dbReference type="InterPro" id="IPR011701">
    <property type="entry name" value="MFS"/>
</dbReference>
<keyword evidence="3 4" id="KW-0472">Membrane</keyword>
<feature type="domain" description="Major facilitator superfamily (MFS) profile" evidence="5">
    <location>
        <begin position="16"/>
        <end position="403"/>
    </location>
</feature>
<feature type="transmembrane region" description="Helical" evidence="4">
    <location>
        <begin position="230"/>
        <end position="253"/>
    </location>
</feature>
<evidence type="ECO:0000256" key="1">
    <source>
        <dbReference type="ARBA" id="ARBA00022692"/>
    </source>
</evidence>
<feature type="transmembrane region" description="Helical" evidence="4">
    <location>
        <begin position="84"/>
        <end position="105"/>
    </location>
</feature>
<feature type="transmembrane region" description="Helical" evidence="4">
    <location>
        <begin position="111"/>
        <end position="132"/>
    </location>
</feature>
<feature type="transmembrane region" description="Helical" evidence="4">
    <location>
        <begin position="377"/>
        <end position="399"/>
    </location>
</feature>
<evidence type="ECO:0000256" key="4">
    <source>
        <dbReference type="SAM" id="Phobius"/>
    </source>
</evidence>
<reference evidence="6 7" key="1">
    <citation type="submission" date="2021-08" db="EMBL/GenBank/DDBJ databases">
        <authorList>
            <person name="Tuo L."/>
        </authorList>
    </citation>
    <scope>NUCLEOTIDE SEQUENCE [LARGE SCALE GENOMIC DNA]</scope>
    <source>
        <strain evidence="6 7">JCM 31229</strain>
    </source>
</reference>
<evidence type="ECO:0000313" key="6">
    <source>
        <dbReference type="EMBL" id="MBY8826259.1"/>
    </source>
</evidence>